<keyword evidence="6 13" id="KW-0418">Kinase</keyword>
<dbReference type="InterPro" id="IPR000719">
    <property type="entry name" value="Prot_kinase_dom"/>
</dbReference>
<evidence type="ECO:0000259" key="12">
    <source>
        <dbReference type="PROSITE" id="PS50011"/>
    </source>
</evidence>
<dbReference type="EMBL" id="JAPFFF010000029">
    <property type="protein sequence ID" value="KAK8846251.1"/>
    <property type="molecule type" value="Genomic_DNA"/>
</dbReference>
<dbReference type="Gene3D" id="1.10.510.10">
    <property type="entry name" value="Transferase(Phosphotransferase) domain 1"/>
    <property type="match status" value="1"/>
</dbReference>
<comment type="caution">
    <text evidence="13">The sequence shown here is derived from an EMBL/GenBank/DDBJ whole genome shotgun (WGS) entry which is preliminary data.</text>
</comment>
<comment type="similarity">
    <text evidence="1">Belongs to the protein kinase superfamily. STE Ser/Thr protein kinase family. STE20 subfamily.</text>
</comment>
<dbReference type="Proteomes" id="UP001470230">
    <property type="component" value="Unassembled WGS sequence"/>
</dbReference>
<evidence type="ECO:0000256" key="3">
    <source>
        <dbReference type="ARBA" id="ARBA00022527"/>
    </source>
</evidence>
<dbReference type="EC" id="2.7.11.1" evidence="2"/>
<dbReference type="PANTHER" id="PTHR48012">
    <property type="entry name" value="STERILE20-LIKE KINASE, ISOFORM B-RELATED"/>
    <property type="match status" value="1"/>
</dbReference>
<feature type="domain" description="Protein kinase" evidence="12">
    <location>
        <begin position="13"/>
        <end position="253"/>
    </location>
</feature>
<dbReference type="InterPro" id="IPR050629">
    <property type="entry name" value="STE20/SPS1-PAK"/>
</dbReference>
<evidence type="ECO:0000313" key="13">
    <source>
        <dbReference type="EMBL" id="KAK8835266.1"/>
    </source>
</evidence>
<evidence type="ECO:0000256" key="4">
    <source>
        <dbReference type="ARBA" id="ARBA00022679"/>
    </source>
</evidence>
<evidence type="ECO:0000256" key="10">
    <source>
        <dbReference type="PROSITE-ProRule" id="PRU10141"/>
    </source>
</evidence>
<dbReference type="Pfam" id="PF00069">
    <property type="entry name" value="Pkinase"/>
    <property type="match status" value="1"/>
</dbReference>
<proteinExistence type="inferred from homology"/>
<dbReference type="PROSITE" id="PS50011">
    <property type="entry name" value="PROTEIN_KINASE_DOM"/>
    <property type="match status" value="1"/>
</dbReference>
<dbReference type="PANTHER" id="PTHR48012:SF10">
    <property type="entry name" value="FI20177P1"/>
    <property type="match status" value="1"/>
</dbReference>
<organism evidence="13 15">
    <name type="scientific">Tritrichomonas musculus</name>
    <dbReference type="NCBI Taxonomy" id="1915356"/>
    <lineage>
        <taxon>Eukaryota</taxon>
        <taxon>Metamonada</taxon>
        <taxon>Parabasalia</taxon>
        <taxon>Tritrichomonadida</taxon>
        <taxon>Tritrichomonadidae</taxon>
        <taxon>Tritrichomonas</taxon>
    </lineage>
</organism>
<comment type="catalytic activity">
    <reaction evidence="8">
        <text>L-threonyl-[protein] + ATP = O-phospho-L-threonyl-[protein] + ADP + H(+)</text>
        <dbReference type="Rhea" id="RHEA:46608"/>
        <dbReference type="Rhea" id="RHEA-COMP:11060"/>
        <dbReference type="Rhea" id="RHEA-COMP:11605"/>
        <dbReference type="ChEBI" id="CHEBI:15378"/>
        <dbReference type="ChEBI" id="CHEBI:30013"/>
        <dbReference type="ChEBI" id="CHEBI:30616"/>
        <dbReference type="ChEBI" id="CHEBI:61977"/>
        <dbReference type="ChEBI" id="CHEBI:456216"/>
        <dbReference type="EC" id="2.7.11.1"/>
    </reaction>
</comment>
<evidence type="ECO:0000313" key="14">
    <source>
        <dbReference type="EMBL" id="KAK8846251.1"/>
    </source>
</evidence>
<evidence type="ECO:0000256" key="6">
    <source>
        <dbReference type="ARBA" id="ARBA00022777"/>
    </source>
</evidence>
<reference evidence="13 15" key="1">
    <citation type="submission" date="2024-04" db="EMBL/GenBank/DDBJ databases">
        <title>Tritrichomonas musculus Genome.</title>
        <authorList>
            <person name="Alves-Ferreira E."/>
            <person name="Grigg M."/>
            <person name="Lorenzi H."/>
            <person name="Galac M."/>
        </authorList>
    </citation>
    <scope>NUCLEOTIDE SEQUENCE [LARGE SCALE GENOMIC DNA]</scope>
    <source>
        <strain evidence="13 15">EAF2021</strain>
    </source>
</reference>
<evidence type="ECO:0000256" key="9">
    <source>
        <dbReference type="ARBA" id="ARBA00048679"/>
    </source>
</evidence>
<name>A0ABR2GNM3_9EUKA</name>
<comment type="catalytic activity">
    <reaction evidence="9">
        <text>L-seryl-[protein] + ATP = O-phospho-L-seryl-[protein] + ADP + H(+)</text>
        <dbReference type="Rhea" id="RHEA:17989"/>
        <dbReference type="Rhea" id="RHEA-COMP:9863"/>
        <dbReference type="Rhea" id="RHEA-COMP:11604"/>
        <dbReference type="ChEBI" id="CHEBI:15378"/>
        <dbReference type="ChEBI" id="CHEBI:29999"/>
        <dbReference type="ChEBI" id="CHEBI:30616"/>
        <dbReference type="ChEBI" id="CHEBI:83421"/>
        <dbReference type="ChEBI" id="CHEBI:456216"/>
        <dbReference type="EC" id="2.7.11.1"/>
    </reaction>
</comment>
<evidence type="ECO:0000256" key="5">
    <source>
        <dbReference type="ARBA" id="ARBA00022741"/>
    </source>
</evidence>
<evidence type="ECO:0000256" key="11">
    <source>
        <dbReference type="RuleBase" id="RU000304"/>
    </source>
</evidence>
<keyword evidence="15" id="KW-1185">Reference proteome</keyword>
<dbReference type="InterPro" id="IPR011009">
    <property type="entry name" value="Kinase-like_dom_sf"/>
</dbReference>
<gene>
    <name evidence="13" type="ORF">M9Y10_016237</name>
    <name evidence="14" type="ORF">M9Y10_020257</name>
</gene>
<dbReference type="PROSITE" id="PS00108">
    <property type="entry name" value="PROTEIN_KINASE_ST"/>
    <property type="match status" value="1"/>
</dbReference>
<dbReference type="SUPFAM" id="SSF56112">
    <property type="entry name" value="Protein kinase-like (PK-like)"/>
    <property type="match status" value="1"/>
</dbReference>
<keyword evidence="4" id="KW-0808">Transferase</keyword>
<accession>A0ABR2GNM3</accession>
<dbReference type="SMART" id="SM00220">
    <property type="entry name" value="S_TKc"/>
    <property type="match status" value="1"/>
</dbReference>
<dbReference type="PROSITE" id="PS00107">
    <property type="entry name" value="PROTEIN_KINASE_ATP"/>
    <property type="match status" value="1"/>
</dbReference>
<dbReference type="PIRSF" id="PIRSF000654">
    <property type="entry name" value="Integrin-linked_kinase"/>
    <property type="match status" value="1"/>
</dbReference>
<evidence type="ECO:0000256" key="2">
    <source>
        <dbReference type="ARBA" id="ARBA00012513"/>
    </source>
</evidence>
<evidence type="ECO:0000256" key="7">
    <source>
        <dbReference type="ARBA" id="ARBA00022840"/>
    </source>
</evidence>
<sequence length="281" mass="32050">MKTISLTDAEKRFKNIFEIGSGGFGHVEKAYDKEKKELIAIKIISNFESSEQTKREISFLQKCKHENIVGFNEAFAVNNDLWISMEYCSFGSIAKYKSLMNEKFVLCIIRDVLSALSYLHSQEMIHSDVKPQNILFSNTCDIKLADFGIAHNLNSISVQQTGKKDGTPFYMAPEMINGRPISSSIDIWALGITAFEMIVGIPLGLTGYSNIQEWIESNNPKWSYDFKDILNKMLENDPLRRPSAKLILQSKIFQTLKPTWMFASEILHQNYVNSIFDSDDD</sequence>
<dbReference type="InterPro" id="IPR008271">
    <property type="entry name" value="Ser/Thr_kinase_AS"/>
</dbReference>
<dbReference type="EMBL" id="JAPFFF010000198">
    <property type="protein sequence ID" value="KAK8835266.1"/>
    <property type="molecule type" value="Genomic_DNA"/>
</dbReference>
<evidence type="ECO:0000256" key="1">
    <source>
        <dbReference type="ARBA" id="ARBA00008874"/>
    </source>
</evidence>
<keyword evidence="5 10" id="KW-0547">Nucleotide-binding</keyword>
<evidence type="ECO:0000313" key="15">
    <source>
        <dbReference type="Proteomes" id="UP001470230"/>
    </source>
</evidence>
<protein>
    <recommendedName>
        <fullName evidence="2">non-specific serine/threonine protein kinase</fullName>
        <ecNumber evidence="2">2.7.11.1</ecNumber>
    </recommendedName>
</protein>
<dbReference type="InterPro" id="IPR017441">
    <property type="entry name" value="Protein_kinase_ATP_BS"/>
</dbReference>
<evidence type="ECO:0000256" key="8">
    <source>
        <dbReference type="ARBA" id="ARBA00047899"/>
    </source>
</evidence>
<keyword evidence="3 11" id="KW-0723">Serine/threonine-protein kinase</keyword>
<dbReference type="GO" id="GO:0016301">
    <property type="term" value="F:kinase activity"/>
    <property type="evidence" value="ECO:0007669"/>
    <property type="project" value="UniProtKB-KW"/>
</dbReference>
<feature type="binding site" evidence="10">
    <location>
        <position position="42"/>
    </location>
    <ligand>
        <name>ATP</name>
        <dbReference type="ChEBI" id="CHEBI:30616"/>
    </ligand>
</feature>
<keyword evidence="7 10" id="KW-0067">ATP-binding</keyword>